<gene>
    <name evidence="1" type="ORF">EVAR_2450_1</name>
</gene>
<reference evidence="1 2" key="1">
    <citation type="journal article" date="2019" name="Commun. Biol.">
        <title>The bagworm genome reveals a unique fibroin gene that provides high tensile strength.</title>
        <authorList>
            <person name="Kono N."/>
            <person name="Nakamura H."/>
            <person name="Ohtoshi R."/>
            <person name="Tomita M."/>
            <person name="Numata K."/>
            <person name="Arakawa K."/>
        </authorList>
    </citation>
    <scope>NUCLEOTIDE SEQUENCE [LARGE SCALE GENOMIC DNA]</scope>
</reference>
<evidence type="ECO:0000313" key="2">
    <source>
        <dbReference type="Proteomes" id="UP000299102"/>
    </source>
</evidence>
<organism evidence="1 2">
    <name type="scientific">Eumeta variegata</name>
    <name type="common">Bagworm moth</name>
    <name type="synonym">Eumeta japonica</name>
    <dbReference type="NCBI Taxonomy" id="151549"/>
    <lineage>
        <taxon>Eukaryota</taxon>
        <taxon>Metazoa</taxon>
        <taxon>Ecdysozoa</taxon>
        <taxon>Arthropoda</taxon>
        <taxon>Hexapoda</taxon>
        <taxon>Insecta</taxon>
        <taxon>Pterygota</taxon>
        <taxon>Neoptera</taxon>
        <taxon>Endopterygota</taxon>
        <taxon>Lepidoptera</taxon>
        <taxon>Glossata</taxon>
        <taxon>Ditrysia</taxon>
        <taxon>Tineoidea</taxon>
        <taxon>Psychidae</taxon>
        <taxon>Oiketicinae</taxon>
        <taxon>Eumeta</taxon>
    </lineage>
</organism>
<dbReference type="Proteomes" id="UP000299102">
    <property type="component" value="Unassembled WGS sequence"/>
</dbReference>
<keyword evidence="2" id="KW-1185">Reference proteome</keyword>
<dbReference type="AlphaFoldDB" id="A0A4C1SR69"/>
<proteinExistence type="predicted"/>
<sequence length="114" mass="12585">MCILVSRLRLCSRGQSILLPIPTNFGPASKRNFDPGAILNFRFLAVDSAPRPVFSFDTSKVTVPICTKTGQIKGRGDALAGEKKNYYLRLFLARSRSEITLKGRSGSNEPLRLV</sequence>
<comment type="caution">
    <text evidence="1">The sequence shown here is derived from an EMBL/GenBank/DDBJ whole genome shotgun (WGS) entry which is preliminary data.</text>
</comment>
<dbReference type="EMBL" id="BGZK01000011">
    <property type="protein sequence ID" value="GBP03718.1"/>
    <property type="molecule type" value="Genomic_DNA"/>
</dbReference>
<name>A0A4C1SR69_EUMVA</name>
<protein>
    <submittedName>
        <fullName evidence="1">Uncharacterized protein</fullName>
    </submittedName>
</protein>
<accession>A0A4C1SR69</accession>
<evidence type="ECO:0000313" key="1">
    <source>
        <dbReference type="EMBL" id="GBP03718.1"/>
    </source>
</evidence>